<gene>
    <name evidence="7" type="ORF">EJ065_5484</name>
</gene>
<feature type="transmembrane region" description="Helical" evidence="5">
    <location>
        <begin position="207"/>
        <end position="239"/>
    </location>
</feature>
<dbReference type="GO" id="GO:0012505">
    <property type="term" value="C:endomembrane system"/>
    <property type="evidence" value="ECO:0007669"/>
    <property type="project" value="UniProtKB-SubCell"/>
</dbReference>
<organism evidence="7 8">
    <name type="scientific">Corallococcus coralloides</name>
    <name type="common">Myxococcus coralloides</name>
    <dbReference type="NCBI Taxonomy" id="184914"/>
    <lineage>
        <taxon>Bacteria</taxon>
        <taxon>Pseudomonadati</taxon>
        <taxon>Myxococcota</taxon>
        <taxon>Myxococcia</taxon>
        <taxon>Myxococcales</taxon>
        <taxon>Cystobacterineae</taxon>
        <taxon>Myxococcaceae</taxon>
        <taxon>Corallococcus</taxon>
    </lineage>
</organism>
<name>A0A410RYU8_CORCK</name>
<evidence type="ECO:0000256" key="4">
    <source>
        <dbReference type="ARBA" id="ARBA00023136"/>
    </source>
</evidence>
<reference evidence="7 8" key="1">
    <citation type="submission" date="2018-12" db="EMBL/GenBank/DDBJ databases">
        <title>Complete Genome Sequence of the Corallopyronin A producing Myxobacterium Corallococcus coralloides B035.</title>
        <authorList>
            <person name="Bouhired S.M."/>
            <person name="Rupp O."/>
            <person name="Blom J."/>
            <person name="Schaeberle T.F."/>
            <person name="Kehraus S."/>
            <person name="Schiefer A."/>
            <person name="Pfarr K."/>
            <person name="Goesmann A."/>
            <person name="Hoerauf A."/>
            <person name="Koenig G.M."/>
        </authorList>
    </citation>
    <scope>NUCLEOTIDE SEQUENCE [LARGE SCALE GENOMIC DNA]</scope>
    <source>
        <strain evidence="7 8">B035</strain>
    </source>
</reference>
<evidence type="ECO:0000256" key="2">
    <source>
        <dbReference type="ARBA" id="ARBA00022692"/>
    </source>
</evidence>
<keyword evidence="2 5" id="KW-0812">Transmembrane</keyword>
<proteinExistence type="predicted"/>
<evidence type="ECO:0000256" key="1">
    <source>
        <dbReference type="ARBA" id="ARBA00004127"/>
    </source>
</evidence>
<feature type="transmembrane region" description="Helical" evidence="5">
    <location>
        <begin position="245"/>
        <end position="268"/>
    </location>
</feature>
<evidence type="ECO:0000256" key="5">
    <source>
        <dbReference type="SAM" id="Phobius"/>
    </source>
</evidence>
<accession>A0A410RYU8</accession>
<dbReference type="Proteomes" id="UP000288758">
    <property type="component" value="Chromosome"/>
</dbReference>
<dbReference type="SMART" id="SM00752">
    <property type="entry name" value="HTTM"/>
    <property type="match status" value="1"/>
</dbReference>
<feature type="transmembrane region" description="Helical" evidence="5">
    <location>
        <begin position="148"/>
        <end position="167"/>
    </location>
</feature>
<evidence type="ECO:0000313" key="7">
    <source>
        <dbReference type="EMBL" id="QAT87018.1"/>
    </source>
</evidence>
<feature type="transmembrane region" description="Helical" evidence="5">
    <location>
        <begin position="12"/>
        <end position="32"/>
    </location>
</feature>
<feature type="transmembrane region" description="Helical" evidence="5">
    <location>
        <begin position="95"/>
        <end position="113"/>
    </location>
</feature>
<protein>
    <recommendedName>
        <fullName evidence="6">HTTM-like domain-containing protein</fullName>
    </recommendedName>
</protein>
<keyword evidence="3 5" id="KW-1133">Transmembrane helix</keyword>
<feature type="transmembrane region" description="Helical" evidence="5">
    <location>
        <begin position="125"/>
        <end position="142"/>
    </location>
</feature>
<sequence>MSLFTNAPELALYAVRALMALGILITTGELLANWRDHADSGFSGWPLLRQLLEQYKGGPLLRFAVALVSPGRFLGWLGLRALCAAALLVPTLPSSLVLAALVLLFVTDLLVSMRLQFGKDASDRMVRLLNVALLLVALAPGDPHVREAGLGFIALQGCLAYFATGIWKALGRQWRDGQAVFLVFNTRAHGARPVAAVLARQPWLTRLLSWSVVGVEALFPLALAGGPTVALVFIAWGVVFHATNALVMGLNPFFFAFVATYPAILFCAERGVLLP</sequence>
<comment type="subcellular location">
    <subcellularLocation>
        <location evidence="1">Endomembrane system</location>
        <topology evidence="1">Multi-pass membrane protein</topology>
    </subcellularLocation>
</comment>
<feature type="domain" description="HTTM-like" evidence="6">
    <location>
        <begin position="4"/>
        <end position="269"/>
    </location>
</feature>
<keyword evidence="4 5" id="KW-0472">Membrane</keyword>
<dbReference type="InterPro" id="IPR011020">
    <property type="entry name" value="HTTM-like"/>
</dbReference>
<evidence type="ECO:0000259" key="6">
    <source>
        <dbReference type="SMART" id="SM00752"/>
    </source>
</evidence>
<dbReference type="EMBL" id="CP034669">
    <property type="protein sequence ID" value="QAT87018.1"/>
    <property type="molecule type" value="Genomic_DNA"/>
</dbReference>
<evidence type="ECO:0000313" key="8">
    <source>
        <dbReference type="Proteomes" id="UP000288758"/>
    </source>
</evidence>
<evidence type="ECO:0000256" key="3">
    <source>
        <dbReference type="ARBA" id="ARBA00022989"/>
    </source>
</evidence>
<dbReference type="AlphaFoldDB" id="A0A410RYU8"/>
<dbReference type="RefSeq" id="WP_128798463.1">
    <property type="nucleotide sequence ID" value="NZ_CP034669.1"/>
</dbReference>